<organism evidence="2 3">
    <name type="scientific">Rhodoplanes tepidamans</name>
    <name type="common">Rhodoplanes cryptolactis</name>
    <dbReference type="NCBI Taxonomy" id="200616"/>
    <lineage>
        <taxon>Bacteria</taxon>
        <taxon>Pseudomonadati</taxon>
        <taxon>Pseudomonadota</taxon>
        <taxon>Alphaproteobacteria</taxon>
        <taxon>Hyphomicrobiales</taxon>
        <taxon>Nitrobacteraceae</taxon>
        <taxon>Rhodoplanes</taxon>
    </lineage>
</organism>
<name>A0ABT5JC79_RHOTP</name>
<comment type="caution">
    <text evidence="2">The sequence shown here is derived from an EMBL/GenBank/DDBJ whole genome shotgun (WGS) entry which is preliminary data.</text>
</comment>
<dbReference type="RefSeq" id="WP_272777825.1">
    <property type="nucleotide sequence ID" value="NZ_JAQQLI010000022.1"/>
</dbReference>
<reference evidence="2" key="1">
    <citation type="journal article" date="2023" name="Microbiol Resour">
        <title>Genome Sequences of Rhodoplanes serenus and Two Thermotolerant Strains, Rhodoplanes tepidamans and 'Rhodoplanes cryptolactis,' Further Refine the Genus.</title>
        <authorList>
            <person name="Rayyan A.A."/>
            <person name="Kyndt J.A."/>
        </authorList>
    </citation>
    <scope>NUCLEOTIDE SEQUENCE</scope>
    <source>
        <strain evidence="2">DSM 9987</strain>
    </source>
</reference>
<dbReference type="EMBL" id="JAQQLI010000022">
    <property type="protein sequence ID" value="MDC7786981.1"/>
    <property type="molecule type" value="Genomic_DNA"/>
</dbReference>
<evidence type="ECO:0000313" key="3">
    <source>
        <dbReference type="Proteomes" id="UP001165652"/>
    </source>
</evidence>
<proteinExistence type="predicted"/>
<feature type="coiled-coil region" evidence="1">
    <location>
        <begin position="46"/>
        <end position="80"/>
    </location>
</feature>
<keyword evidence="3" id="KW-1185">Reference proteome</keyword>
<gene>
    <name evidence="2" type="ORF">PQJ73_14910</name>
</gene>
<accession>A0ABT5JC79</accession>
<keyword evidence="1" id="KW-0175">Coiled coil</keyword>
<evidence type="ECO:0000313" key="2">
    <source>
        <dbReference type="EMBL" id="MDC7786981.1"/>
    </source>
</evidence>
<sequence length="98" mass="11124">MHPVSPSADDEAADHRLAEVRRRSDRLWTLLFCVGSCLDVLAEAALELEARDAQALQDRIAGARERTAEVRRRLQETERLLGRRACAPPDDVVWRFEA</sequence>
<protein>
    <submittedName>
        <fullName evidence="2">Uncharacterized protein</fullName>
    </submittedName>
</protein>
<evidence type="ECO:0000256" key="1">
    <source>
        <dbReference type="SAM" id="Coils"/>
    </source>
</evidence>
<dbReference type="Proteomes" id="UP001165652">
    <property type="component" value="Unassembled WGS sequence"/>
</dbReference>
<reference evidence="2" key="2">
    <citation type="submission" date="2023-02" db="EMBL/GenBank/DDBJ databases">
        <authorList>
            <person name="Rayyan A."/>
            <person name="Meyer T."/>
            <person name="Kyndt J.A."/>
        </authorList>
    </citation>
    <scope>NUCLEOTIDE SEQUENCE</scope>
    <source>
        <strain evidence="2">DSM 9987</strain>
    </source>
</reference>